<sequence length="118" mass="13877">MLAKTTLKIKIPPLPPIPRLAIEDDITAATSTTSPRIKHKPGVPNHKMRPTKTKNGYNLCAWHWLTQVNEYGMSKEFWEYWNKQLDANQCDTYKKEANEQTAWNKDTFWKEHYILEAM</sequence>
<dbReference type="Proteomes" id="UP000054538">
    <property type="component" value="Unassembled WGS sequence"/>
</dbReference>
<dbReference type="HOGENOM" id="CLU_1901251_0_0_1"/>
<evidence type="ECO:0000313" key="3">
    <source>
        <dbReference type="Proteomes" id="UP000054538"/>
    </source>
</evidence>
<gene>
    <name evidence="2" type="ORF">PAXRUDRAFT_19385</name>
</gene>
<accession>A0A0D0BU93</accession>
<dbReference type="InParanoid" id="A0A0D0BU93"/>
<evidence type="ECO:0000313" key="2">
    <source>
        <dbReference type="EMBL" id="KIK74972.1"/>
    </source>
</evidence>
<organism evidence="2 3">
    <name type="scientific">Paxillus rubicundulus Ve08.2h10</name>
    <dbReference type="NCBI Taxonomy" id="930991"/>
    <lineage>
        <taxon>Eukaryota</taxon>
        <taxon>Fungi</taxon>
        <taxon>Dikarya</taxon>
        <taxon>Basidiomycota</taxon>
        <taxon>Agaricomycotina</taxon>
        <taxon>Agaricomycetes</taxon>
        <taxon>Agaricomycetidae</taxon>
        <taxon>Boletales</taxon>
        <taxon>Paxilineae</taxon>
        <taxon>Paxillaceae</taxon>
        <taxon>Paxillus</taxon>
    </lineage>
</organism>
<dbReference type="OrthoDB" id="2689266at2759"/>
<protein>
    <submittedName>
        <fullName evidence="2">Uncharacterized protein</fullName>
    </submittedName>
</protein>
<evidence type="ECO:0000256" key="1">
    <source>
        <dbReference type="SAM" id="MobiDB-lite"/>
    </source>
</evidence>
<name>A0A0D0BU93_9AGAM</name>
<reference evidence="3" key="2">
    <citation type="submission" date="2015-01" db="EMBL/GenBank/DDBJ databases">
        <title>Evolutionary Origins and Diversification of the Mycorrhizal Mutualists.</title>
        <authorList>
            <consortium name="DOE Joint Genome Institute"/>
            <consortium name="Mycorrhizal Genomics Consortium"/>
            <person name="Kohler A."/>
            <person name="Kuo A."/>
            <person name="Nagy L.G."/>
            <person name="Floudas D."/>
            <person name="Copeland A."/>
            <person name="Barry K.W."/>
            <person name="Cichocki N."/>
            <person name="Veneault-Fourrey C."/>
            <person name="LaButti K."/>
            <person name="Lindquist E.A."/>
            <person name="Lipzen A."/>
            <person name="Lundell T."/>
            <person name="Morin E."/>
            <person name="Murat C."/>
            <person name="Riley R."/>
            <person name="Ohm R."/>
            <person name="Sun H."/>
            <person name="Tunlid A."/>
            <person name="Henrissat B."/>
            <person name="Grigoriev I.V."/>
            <person name="Hibbett D.S."/>
            <person name="Martin F."/>
        </authorList>
    </citation>
    <scope>NUCLEOTIDE SEQUENCE [LARGE SCALE GENOMIC DNA]</scope>
    <source>
        <strain evidence="3">Ve08.2h10</strain>
    </source>
</reference>
<dbReference type="STRING" id="930991.A0A0D0BU93"/>
<feature type="compositionally biased region" description="Basic residues" evidence="1">
    <location>
        <begin position="36"/>
        <end position="50"/>
    </location>
</feature>
<dbReference type="EMBL" id="KN828439">
    <property type="protein sequence ID" value="KIK74972.1"/>
    <property type="molecule type" value="Genomic_DNA"/>
</dbReference>
<feature type="region of interest" description="Disordered" evidence="1">
    <location>
        <begin position="31"/>
        <end position="50"/>
    </location>
</feature>
<reference evidence="2 3" key="1">
    <citation type="submission" date="2014-04" db="EMBL/GenBank/DDBJ databases">
        <authorList>
            <consortium name="DOE Joint Genome Institute"/>
            <person name="Kuo A."/>
            <person name="Kohler A."/>
            <person name="Jargeat P."/>
            <person name="Nagy L.G."/>
            <person name="Floudas D."/>
            <person name="Copeland A."/>
            <person name="Barry K.W."/>
            <person name="Cichocki N."/>
            <person name="Veneault-Fourrey C."/>
            <person name="LaButti K."/>
            <person name="Lindquist E.A."/>
            <person name="Lipzen A."/>
            <person name="Lundell T."/>
            <person name="Morin E."/>
            <person name="Murat C."/>
            <person name="Sun H."/>
            <person name="Tunlid A."/>
            <person name="Henrissat B."/>
            <person name="Grigoriev I.V."/>
            <person name="Hibbett D.S."/>
            <person name="Martin F."/>
            <person name="Nordberg H.P."/>
            <person name="Cantor M.N."/>
            <person name="Hua S.X."/>
        </authorList>
    </citation>
    <scope>NUCLEOTIDE SEQUENCE [LARGE SCALE GENOMIC DNA]</scope>
    <source>
        <strain evidence="2 3">Ve08.2h10</strain>
    </source>
</reference>
<dbReference type="AlphaFoldDB" id="A0A0D0BU93"/>
<proteinExistence type="predicted"/>
<keyword evidence="3" id="KW-1185">Reference proteome</keyword>